<dbReference type="KEGG" id="buo:BRPE64_ACDS07430"/>
<evidence type="ECO:0000313" key="5">
    <source>
        <dbReference type="EMBL" id="BAN22497.1"/>
    </source>
</evidence>
<dbReference type="InterPro" id="IPR009270">
    <property type="entry name" value="DUF927"/>
</dbReference>
<feature type="domain" description="Toprim" evidence="4">
    <location>
        <begin position="234"/>
        <end position="328"/>
    </location>
</feature>
<dbReference type="HOGENOM" id="CLU_005630_3_1_4"/>
<dbReference type="RefSeq" id="WP_016344657.1">
    <property type="nucleotide sequence ID" value="NC_021287.1"/>
</dbReference>
<evidence type="ECO:0000259" key="3">
    <source>
        <dbReference type="Pfam" id="PF08707"/>
    </source>
</evidence>
<dbReference type="Pfam" id="PF06048">
    <property type="entry name" value="DUF927"/>
    <property type="match status" value="1"/>
</dbReference>
<dbReference type="InterPro" id="IPR006171">
    <property type="entry name" value="TOPRIM_dom"/>
</dbReference>
<evidence type="ECO:0000259" key="2">
    <source>
        <dbReference type="Pfam" id="PF06048"/>
    </source>
</evidence>
<dbReference type="PATRIC" id="fig|758793.3.peg.744"/>
<dbReference type="AlphaFoldDB" id="R4WX46"/>
<accession>R4WX46</accession>
<organism evidence="5 6">
    <name type="scientific">Caballeronia insecticola</name>
    <dbReference type="NCBI Taxonomy" id="758793"/>
    <lineage>
        <taxon>Bacteria</taxon>
        <taxon>Pseudomonadati</taxon>
        <taxon>Pseudomonadota</taxon>
        <taxon>Betaproteobacteria</taxon>
        <taxon>Burkholderiales</taxon>
        <taxon>Burkholderiaceae</taxon>
        <taxon>Caballeronia</taxon>
    </lineage>
</organism>
<feature type="region of interest" description="Disordered" evidence="1">
    <location>
        <begin position="336"/>
        <end position="357"/>
    </location>
</feature>
<feature type="domain" description="DUF927" evidence="2">
    <location>
        <begin position="367"/>
        <end position="647"/>
    </location>
</feature>
<dbReference type="Pfam" id="PF13362">
    <property type="entry name" value="Toprim_3"/>
    <property type="match status" value="1"/>
</dbReference>
<dbReference type="GO" id="GO:0016817">
    <property type="term" value="F:hydrolase activity, acting on acid anhydrides"/>
    <property type="evidence" value="ECO:0007669"/>
    <property type="project" value="InterPro"/>
</dbReference>
<dbReference type="Pfam" id="PF08707">
    <property type="entry name" value="PriCT_2"/>
    <property type="match status" value="1"/>
</dbReference>
<evidence type="ECO:0000313" key="6">
    <source>
        <dbReference type="Proteomes" id="UP000013966"/>
    </source>
</evidence>
<keyword evidence="6" id="KW-1185">Reference proteome</keyword>
<dbReference type="OrthoDB" id="784829at2"/>
<dbReference type="EMBL" id="AP013058">
    <property type="protein sequence ID" value="BAN22497.1"/>
    <property type="molecule type" value="Genomic_DNA"/>
</dbReference>
<evidence type="ECO:0000259" key="4">
    <source>
        <dbReference type="Pfam" id="PF13362"/>
    </source>
</evidence>
<reference evidence="5 6" key="1">
    <citation type="journal article" date="2013" name="Genome Announc.">
        <title>Complete Genome Sequence of Burkholderia sp. Strain RPE64, Bacterial Symbiont of the Bean Bug Riptortus pedestris.</title>
        <authorList>
            <person name="Shibata T.F."/>
            <person name="Maeda T."/>
            <person name="Nikoh N."/>
            <person name="Yamaguchi K."/>
            <person name="Oshima K."/>
            <person name="Hattori M."/>
            <person name="Nishiyama T."/>
            <person name="Hasebe M."/>
            <person name="Fukatsu T."/>
            <person name="Kikuchi Y."/>
            <person name="Shigenobu S."/>
        </authorList>
    </citation>
    <scope>NUCLEOTIDE SEQUENCE [LARGE SCALE GENOMIC DNA]</scope>
</reference>
<dbReference type="Proteomes" id="UP000013966">
    <property type="component" value="Chromosome 1"/>
</dbReference>
<feature type="compositionally biased region" description="Basic and acidic residues" evidence="1">
    <location>
        <begin position="339"/>
        <end position="349"/>
    </location>
</feature>
<dbReference type="STRING" id="758793.BRPE64_ACDS07430"/>
<dbReference type="InterPro" id="IPR014819">
    <property type="entry name" value="PriCT_2"/>
</dbReference>
<name>R4WX46_9BURK</name>
<sequence>MSTVFDDHQRILEALSYIPPDVERDVWFRVAASLKHSEGEAGFVMFDNWSQGSPNYVAADVRDTWRSIRPDAGITIGTLFAIAKKYGYKPRSTAATVIDPAEVERRRVERDARTEQEAQKRTKARKHAASLAIAVIEKAHPARDDHPYLMRKGVSAVDTLREMDAAKLQKLIGYRPQSGGAQLEGRVLIAPVQVGGAVTTIEMIDELGRKSALANGEKAGGCWFAAAPEECKRILIAEGVATALSAHLCTGDAAVAALSAGNLTKVAQTMRAAYPDAEITVLADLGNGQQKAVEAARSVGGAVALPEFGDKRGDDETDFNDMHTRFGAAAVARQIRKAAKPDGGDEPDRSGAGATTASGGELEAYYERRQDGLYFVGVKVDRDSGKTVYLAPRWLCDSLEALGSGRDSSGRQMRVLRWRRAGCGEEVIEAMPNAEIGERDGWARLRSGGLAVATDRAARERLAYWLQTENRDAWYEIVSMTGWQHGAFVLPTGEVVGQPNARMHFNGKPDNPSAYKARGTLGDWREQVGRLTQGNALAMTSVACALAGPLLSIAGEKDGIGLHLYTNSTAGKSTCGDVAASVWGDPDRSKASWNGTSLGLALMSESANDRLLYLDEIGSGDARKIGPAIYQMLNGISKVQGARDGGTVASRSWRLTLISTGEVAMSQYLAEGGLKPRGGQEVRLLDVPADAGLHRAFDELHGYASAEAFSDALTAAGRAQHGTLGPAFVEWLLPRWSDAREQIGRERIRMASMVPPDAAPPVRRATRKFALLAAALVMATQAGLTGWTAEESQQAVDTVWRRWLDVFGTGDRDDERLIEQVEGLIEQHEHSRFVRLPLTENMPVVHNSLGFIRADADGKITVYVPPATFKGVFVVGYDLKHACKALHKARILLRPTGRKGWTRNGGRGLGQVYVLYPRKNHADWKADDDQ</sequence>
<proteinExistence type="predicted"/>
<evidence type="ECO:0000256" key="1">
    <source>
        <dbReference type="SAM" id="MobiDB-lite"/>
    </source>
</evidence>
<gene>
    <name evidence="5" type="ORF">BRPE64_ACDS07430</name>
</gene>
<reference evidence="5 6" key="2">
    <citation type="journal article" date="2018" name="Int. J. Syst. Evol. Microbiol.">
        <title>Burkholderia insecticola sp. nov., a gut symbiotic bacterium of the bean bug Riptortus pedestris.</title>
        <authorList>
            <person name="Takeshita K."/>
            <person name="Tamaki H."/>
            <person name="Ohbayashi T."/>
            <person name="Meng X.-Y."/>
            <person name="Sone T."/>
            <person name="Mitani Y."/>
            <person name="Peeters C."/>
            <person name="Kikuchi Y."/>
            <person name="Vandamme P."/>
        </authorList>
    </citation>
    <scope>NUCLEOTIDE SEQUENCE [LARGE SCALE GENOMIC DNA]</scope>
    <source>
        <strain evidence="5">RPE64</strain>
    </source>
</reference>
<dbReference type="CDD" id="cd01029">
    <property type="entry name" value="TOPRIM_primases"/>
    <property type="match status" value="1"/>
</dbReference>
<feature type="domain" description="Primase C-terminal 2" evidence="3">
    <location>
        <begin position="12"/>
        <end position="83"/>
    </location>
</feature>
<dbReference type="InterPro" id="IPR034154">
    <property type="entry name" value="TOPRIM_DnaG/twinkle"/>
</dbReference>
<evidence type="ECO:0008006" key="7">
    <source>
        <dbReference type="Google" id="ProtNLM"/>
    </source>
</evidence>
<protein>
    <recommendedName>
        <fullName evidence="7">DUF927 domain-containing protein</fullName>
    </recommendedName>
</protein>